<comment type="caution">
    <text evidence="1">The sequence shown here is derived from an EMBL/GenBank/DDBJ whole genome shotgun (WGS) entry which is preliminary data.</text>
</comment>
<reference evidence="1 2" key="1">
    <citation type="submission" date="2018-05" db="EMBL/GenBank/DDBJ databases">
        <title>A metagenomic window into the 2 km-deep terrestrial subsurface aquifer revealed taxonomically and functionally diverse microbial community comprising novel uncultured bacterial lineages.</title>
        <authorList>
            <person name="Kadnikov V.V."/>
            <person name="Mardanov A.V."/>
            <person name="Beletsky A.V."/>
            <person name="Banks D."/>
            <person name="Pimenov N.V."/>
            <person name="Frank Y.A."/>
            <person name="Karnachuk O.V."/>
            <person name="Ravin N.V."/>
        </authorList>
    </citation>
    <scope>NUCLEOTIDE SEQUENCE [LARGE SCALE GENOMIC DNA]</scope>
    <source>
        <strain evidence="1">BY5</strain>
    </source>
</reference>
<protein>
    <submittedName>
        <fullName evidence="1">Uncharacterized protein</fullName>
    </submittedName>
</protein>
<organism evidence="1 2">
    <name type="scientific">Candidatus Ozemobacter sibiricus</name>
    <dbReference type="NCBI Taxonomy" id="2268124"/>
    <lineage>
        <taxon>Bacteria</taxon>
        <taxon>Candidatus Ozemobacteria</taxon>
        <taxon>Candidatus Ozemobacterales</taxon>
        <taxon>Candidatus Ozemobacteraceae</taxon>
        <taxon>Candidatus Ozemobacter</taxon>
    </lineage>
</organism>
<dbReference type="Proteomes" id="UP000252355">
    <property type="component" value="Unassembled WGS sequence"/>
</dbReference>
<dbReference type="AlphaFoldDB" id="A0A367ZLI0"/>
<accession>A0A367ZLI0</accession>
<proteinExistence type="predicted"/>
<gene>
    <name evidence="1" type="ORF">OZSIB_0509</name>
</gene>
<evidence type="ECO:0000313" key="2">
    <source>
        <dbReference type="Proteomes" id="UP000252355"/>
    </source>
</evidence>
<evidence type="ECO:0000313" key="1">
    <source>
        <dbReference type="EMBL" id="RCK78958.1"/>
    </source>
</evidence>
<dbReference type="EMBL" id="QOQW01000017">
    <property type="protein sequence ID" value="RCK78958.1"/>
    <property type="molecule type" value="Genomic_DNA"/>
</dbReference>
<sequence length="50" mass="5706">MQGFFPVDHLFLSGHSPAGAVHHGAECGRALCQWLWSIGHKLWRILWTHI</sequence>
<name>A0A367ZLI0_9BACT</name>